<name>A0A426XHS8_ENSVE</name>
<reference evidence="2 3" key="1">
    <citation type="journal article" date="2014" name="Agronomy (Basel)">
        <title>A Draft Genome Sequence for Ensete ventricosum, the Drought-Tolerant Tree Against Hunger.</title>
        <authorList>
            <person name="Harrison J."/>
            <person name="Moore K.A."/>
            <person name="Paszkiewicz K."/>
            <person name="Jones T."/>
            <person name="Grant M."/>
            <person name="Ambacheew D."/>
            <person name="Muzemil S."/>
            <person name="Studholme D.J."/>
        </authorList>
    </citation>
    <scope>NUCLEOTIDE SEQUENCE [LARGE SCALE GENOMIC DNA]</scope>
</reference>
<feature type="region of interest" description="Disordered" evidence="1">
    <location>
        <begin position="206"/>
        <end position="228"/>
    </location>
</feature>
<comment type="caution">
    <text evidence="2">The sequence shown here is derived from an EMBL/GenBank/DDBJ whole genome shotgun (WGS) entry which is preliminary data.</text>
</comment>
<dbReference type="EMBL" id="AMZH03020600">
    <property type="protein sequence ID" value="RRT39014.1"/>
    <property type="molecule type" value="Genomic_DNA"/>
</dbReference>
<gene>
    <name evidence="2" type="ORF">B296_00052540</name>
</gene>
<evidence type="ECO:0000313" key="2">
    <source>
        <dbReference type="EMBL" id="RRT39014.1"/>
    </source>
</evidence>
<evidence type="ECO:0000256" key="1">
    <source>
        <dbReference type="SAM" id="MobiDB-lite"/>
    </source>
</evidence>
<dbReference type="AlphaFoldDB" id="A0A426XHS8"/>
<organism evidence="2 3">
    <name type="scientific">Ensete ventricosum</name>
    <name type="common">Abyssinian banana</name>
    <name type="synonym">Musa ensete</name>
    <dbReference type="NCBI Taxonomy" id="4639"/>
    <lineage>
        <taxon>Eukaryota</taxon>
        <taxon>Viridiplantae</taxon>
        <taxon>Streptophyta</taxon>
        <taxon>Embryophyta</taxon>
        <taxon>Tracheophyta</taxon>
        <taxon>Spermatophyta</taxon>
        <taxon>Magnoliopsida</taxon>
        <taxon>Liliopsida</taxon>
        <taxon>Zingiberales</taxon>
        <taxon>Musaceae</taxon>
        <taxon>Ensete</taxon>
    </lineage>
</organism>
<feature type="region of interest" description="Disordered" evidence="1">
    <location>
        <begin position="53"/>
        <end position="169"/>
    </location>
</feature>
<accession>A0A426XHS8</accession>
<evidence type="ECO:0000313" key="3">
    <source>
        <dbReference type="Proteomes" id="UP000287651"/>
    </source>
</evidence>
<proteinExistence type="predicted"/>
<feature type="compositionally biased region" description="Basic and acidic residues" evidence="1">
    <location>
        <begin position="61"/>
        <end position="75"/>
    </location>
</feature>
<sequence length="270" mass="30081">MVGGDGEVDVVVASSSEEGRLEAAAATSDGQRQMREDRKAAMKADWKRLDNNRGRATAAAVKEERKSNVANEKSRPCLIKNIKTKAIGKPKERNQDKSTAIRKRGWRHGRSEEPIADLGNARRGTAIASGNPSSDPPQLLPIDEPLAHSRSLSVGSPEVSKKKRGDNKRCRSREIVKWTGWVESGREDKKLNAAHRKRWCTQNSVPRMPARRPMDVGRSTSSHRDRRSFSRQYRGTALFIPGFPISYNSGNIYLSSHCDRGPRSRCLPVT</sequence>
<dbReference type="Proteomes" id="UP000287651">
    <property type="component" value="Unassembled WGS sequence"/>
</dbReference>
<protein>
    <submittedName>
        <fullName evidence="2">Uncharacterized protein</fullName>
    </submittedName>
</protein>
<feature type="region of interest" description="Disordered" evidence="1">
    <location>
        <begin position="13"/>
        <end position="35"/>
    </location>
</feature>